<name>A0A3B0UTS1_9ZZZZ</name>
<feature type="transmembrane region" description="Helical" evidence="1">
    <location>
        <begin position="110"/>
        <end position="128"/>
    </location>
</feature>
<dbReference type="InterPro" id="IPR046289">
    <property type="entry name" value="DUF6326"/>
</dbReference>
<keyword evidence="1" id="KW-0812">Transmembrane</keyword>
<dbReference type="Pfam" id="PF19851">
    <property type="entry name" value="DUF6326"/>
    <property type="match status" value="1"/>
</dbReference>
<dbReference type="AlphaFoldDB" id="A0A3B0UTS1"/>
<reference evidence="2" key="1">
    <citation type="submission" date="2018-06" db="EMBL/GenBank/DDBJ databases">
        <authorList>
            <person name="Zhirakovskaya E."/>
        </authorList>
    </citation>
    <scope>NUCLEOTIDE SEQUENCE</scope>
</reference>
<organism evidence="2">
    <name type="scientific">hydrothermal vent metagenome</name>
    <dbReference type="NCBI Taxonomy" id="652676"/>
    <lineage>
        <taxon>unclassified sequences</taxon>
        <taxon>metagenomes</taxon>
        <taxon>ecological metagenomes</taxon>
    </lineage>
</organism>
<sequence>MNTSNKITEVDRKVLFSTLWIFVLLNIIFRDIHELVTAEALQEIMTGVINGRQISEELIFIGAFIVEIPIVMVLLSRILKYSLNRWANIIAGAVTLVVVVTGAITDLDDWFFVIVESVALIFIIWYAWKWPKQEAQVDSIVTI</sequence>
<accession>A0A3B0UTS1</accession>
<evidence type="ECO:0000256" key="1">
    <source>
        <dbReference type="SAM" id="Phobius"/>
    </source>
</evidence>
<feature type="transmembrane region" description="Helical" evidence="1">
    <location>
        <begin position="12"/>
        <end position="29"/>
    </location>
</feature>
<feature type="transmembrane region" description="Helical" evidence="1">
    <location>
        <begin position="58"/>
        <end position="79"/>
    </location>
</feature>
<keyword evidence="1" id="KW-0472">Membrane</keyword>
<gene>
    <name evidence="2" type="ORF">MNBD_CHLOROFLEXI01-5129</name>
</gene>
<proteinExistence type="predicted"/>
<feature type="transmembrane region" description="Helical" evidence="1">
    <location>
        <begin position="86"/>
        <end position="104"/>
    </location>
</feature>
<dbReference type="EMBL" id="UOEU01000538">
    <property type="protein sequence ID" value="VAW34441.1"/>
    <property type="molecule type" value="Genomic_DNA"/>
</dbReference>
<keyword evidence="1" id="KW-1133">Transmembrane helix</keyword>
<evidence type="ECO:0008006" key="3">
    <source>
        <dbReference type="Google" id="ProtNLM"/>
    </source>
</evidence>
<evidence type="ECO:0000313" key="2">
    <source>
        <dbReference type="EMBL" id="VAW34441.1"/>
    </source>
</evidence>
<protein>
    <recommendedName>
        <fullName evidence="3">DUF2127 domain-containing protein</fullName>
    </recommendedName>
</protein>